<evidence type="ECO:0000256" key="3">
    <source>
        <dbReference type="ARBA" id="ARBA00004651"/>
    </source>
</evidence>
<dbReference type="InterPro" id="IPR042099">
    <property type="entry name" value="ANL_N_sf"/>
</dbReference>
<dbReference type="EMBL" id="MU853963">
    <property type="protein sequence ID" value="KAK3934754.1"/>
    <property type="molecule type" value="Genomic_DNA"/>
</dbReference>
<evidence type="ECO:0000256" key="9">
    <source>
        <dbReference type="ARBA" id="ARBA00022692"/>
    </source>
</evidence>
<dbReference type="AlphaFoldDB" id="A0AAN6MXH1"/>
<evidence type="ECO:0000256" key="11">
    <source>
        <dbReference type="ARBA" id="ARBA00022840"/>
    </source>
</evidence>
<comment type="similarity">
    <text evidence="4">Belongs to the ATP-dependent AMP-binding enzyme family.</text>
</comment>
<evidence type="ECO:0000256" key="8">
    <source>
        <dbReference type="ARBA" id="ARBA00022677"/>
    </source>
</evidence>
<evidence type="ECO:0000256" key="15">
    <source>
        <dbReference type="ARBA" id="ARBA00023140"/>
    </source>
</evidence>
<name>A0AAN6MXH1_9PEZI</name>
<dbReference type="PANTHER" id="PTHR43107:SF15">
    <property type="entry name" value="FATTY ACID TRANSPORT PROTEIN 3, ISOFORM A"/>
    <property type="match status" value="1"/>
</dbReference>
<keyword evidence="5" id="KW-0813">Transport</keyword>
<evidence type="ECO:0000313" key="22">
    <source>
        <dbReference type="EMBL" id="KAK3934754.1"/>
    </source>
</evidence>
<gene>
    <name evidence="22" type="ORF">QBC46DRAFT_368014</name>
</gene>
<proteinExistence type="inferred from homology"/>
<dbReference type="GO" id="GO:0005324">
    <property type="term" value="F:long-chain fatty acid transmembrane transporter activity"/>
    <property type="evidence" value="ECO:0007669"/>
    <property type="project" value="TreeGrafter"/>
</dbReference>
<evidence type="ECO:0000256" key="18">
    <source>
        <dbReference type="ARBA" id="ARBA00068795"/>
    </source>
</evidence>
<protein>
    <recommendedName>
        <fullName evidence="18">Very long-chain fatty acid transport protein</fullName>
    </recommendedName>
    <alternativeName>
        <fullName evidence="19">Very-long-chain acyl-CoA synthetase</fullName>
    </alternativeName>
</protein>
<evidence type="ECO:0000256" key="17">
    <source>
        <dbReference type="ARBA" id="ARBA00060276"/>
    </source>
</evidence>
<evidence type="ECO:0000256" key="1">
    <source>
        <dbReference type="ARBA" id="ARBA00004502"/>
    </source>
</evidence>
<reference evidence="23" key="1">
    <citation type="journal article" date="2023" name="Mol. Phylogenet. Evol.">
        <title>Genome-scale phylogeny and comparative genomics of the fungal order Sordariales.</title>
        <authorList>
            <person name="Hensen N."/>
            <person name="Bonometti L."/>
            <person name="Westerberg I."/>
            <person name="Brannstrom I.O."/>
            <person name="Guillou S."/>
            <person name="Cros-Aarteil S."/>
            <person name="Calhoun S."/>
            <person name="Haridas S."/>
            <person name="Kuo A."/>
            <person name="Mondo S."/>
            <person name="Pangilinan J."/>
            <person name="Riley R."/>
            <person name="LaButti K."/>
            <person name="Andreopoulos B."/>
            <person name="Lipzen A."/>
            <person name="Chen C."/>
            <person name="Yan M."/>
            <person name="Daum C."/>
            <person name="Ng V."/>
            <person name="Clum A."/>
            <person name="Steindorff A."/>
            <person name="Ohm R.A."/>
            <person name="Martin F."/>
            <person name="Silar P."/>
            <person name="Natvig D.O."/>
            <person name="Lalanne C."/>
            <person name="Gautier V."/>
            <person name="Ament-Velasquez S.L."/>
            <person name="Kruys A."/>
            <person name="Hutchinson M.I."/>
            <person name="Powell A.J."/>
            <person name="Barry K."/>
            <person name="Miller A.N."/>
            <person name="Grigoriev I.V."/>
            <person name="Debuchy R."/>
            <person name="Gladieux P."/>
            <person name="Hiltunen Thoren M."/>
            <person name="Johannesson H."/>
        </authorList>
    </citation>
    <scope>NUCLEOTIDE SEQUENCE [LARGE SCALE GENOMIC DNA]</scope>
    <source>
        <strain evidence="23">CBS 340.73</strain>
    </source>
</reference>
<dbReference type="PROSITE" id="PS00455">
    <property type="entry name" value="AMP_BINDING"/>
    <property type="match status" value="1"/>
</dbReference>
<evidence type="ECO:0000256" key="12">
    <source>
        <dbReference type="ARBA" id="ARBA00022989"/>
    </source>
</evidence>
<evidence type="ECO:0000256" key="19">
    <source>
        <dbReference type="ARBA" id="ARBA00078285"/>
    </source>
</evidence>
<keyword evidence="8" id="KW-0551">Lipid droplet</keyword>
<keyword evidence="13" id="KW-0445">Lipid transport</keyword>
<dbReference type="Pfam" id="PF13193">
    <property type="entry name" value="AMP-binding_C"/>
    <property type="match status" value="1"/>
</dbReference>
<evidence type="ECO:0000256" key="6">
    <source>
        <dbReference type="ARBA" id="ARBA00022475"/>
    </source>
</evidence>
<dbReference type="FunFam" id="3.40.50.12780:FF:000019">
    <property type="entry name" value="Long-chain fatty acid transporter"/>
    <property type="match status" value="1"/>
</dbReference>
<evidence type="ECO:0000256" key="2">
    <source>
        <dbReference type="ARBA" id="ARBA00004585"/>
    </source>
</evidence>
<dbReference type="GO" id="GO:0005524">
    <property type="term" value="F:ATP binding"/>
    <property type="evidence" value="ECO:0007669"/>
    <property type="project" value="UniProtKB-KW"/>
</dbReference>
<evidence type="ECO:0000313" key="23">
    <source>
        <dbReference type="Proteomes" id="UP001303473"/>
    </source>
</evidence>
<evidence type="ECO:0000256" key="13">
    <source>
        <dbReference type="ARBA" id="ARBA00023055"/>
    </source>
</evidence>
<evidence type="ECO:0000256" key="10">
    <source>
        <dbReference type="ARBA" id="ARBA00022741"/>
    </source>
</evidence>
<keyword evidence="9" id="KW-0812">Transmembrane</keyword>
<feature type="domain" description="AMP-binding enzyme C-terminal" evidence="21">
    <location>
        <begin position="490"/>
        <end position="567"/>
    </location>
</feature>
<keyword evidence="23" id="KW-1185">Reference proteome</keyword>
<dbReference type="GO" id="GO:0005811">
    <property type="term" value="C:lipid droplet"/>
    <property type="evidence" value="ECO:0007669"/>
    <property type="project" value="UniProtKB-SubCell"/>
</dbReference>
<keyword evidence="11" id="KW-0067">ATP-binding</keyword>
<keyword evidence="6" id="KW-1003">Cell membrane</keyword>
<comment type="subcellular location">
    <subcellularLocation>
        <location evidence="3">Cell membrane</location>
        <topology evidence="3">Multi-pass membrane protein</topology>
    </subcellularLocation>
    <subcellularLocation>
        <location evidence="1">Lipid droplet</location>
    </subcellularLocation>
    <subcellularLocation>
        <location evidence="2">Peroxisome membrane</location>
        <topology evidence="2">Multi-pass membrane protein</topology>
    </subcellularLocation>
</comment>
<evidence type="ECO:0000256" key="16">
    <source>
        <dbReference type="ARBA" id="ARBA00051585"/>
    </source>
</evidence>
<dbReference type="Pfam" id="PF00501">
    <property type="entry name" value="AMP-binding"/>
    <property type="match status" value="1"/>
</dbReference>
<dbReference type="GO" id="GO:0009898">
    <property type="term" value="C:cytoplasmic side of plasma membrane"/>
    <property type="evidence" value="ECO:0007669"/>
    <property type="project" value="TreeGrafter"/>
</dbReference>
<dbReference type="InterPro" id="IPR025110">
    <property type="entry name" value="AMP-bd_C"/>
</dbReference>
<dbReference type="GO" id="GO:0044539">
    <property type="term" value="P:long-chain fatty acid import into cell"/>
    <property type="evidence" value="ECO:0007669"/>
    <property type="project" value="TreeGrafter"/>
</dbReference>
<organism evidence="22 23">
    <name type="scientific">Diplogelasinospora grovesii</name>
    <dbReference type="NCBI Taxonomy" id="303347"/>
    <lineage>
        <taxon>Eukaryota</taxon>
        <taxon>Fungi</taxon>
        <taxon>Dikarya</taxon>
        <taxon>Ascomycota</taxon>
        <taxon>Pezizomycotina</taxon>
        <taxon>Sordariomycetes</taxon>
        <taxon>Sordariomycetidae</taxon>
        <taxon>Sordariales</taxon>
        <taxon>Diplogelasinosporaceae</taxon>
        <taxon>Diplogelasinospora</taxon>
    </lineage>
</organism>
<dbReference type="SUPFAM" id="SSF56801">
    <property type="entry name" value="Acetyl-CoA synthetase-like"/>
    <property type="match status" value="1"/>
</dbReference>
<comment type="function">
    <text evidence="17">Acyl-CoA synthetase required for both the import of long chain fatty acids (LCFAs) (C14-C18) and the activation very long chain fatty acids (VLCFAs) (C20-C26) by esterification of the fatty acids into metabolically active CoA-thioesters for subsequent degradation or incorporation into phospholipids. The transport and fatty acyl-CoA synthetase activities are genetically separable and are thus independent activities. Esterifies VLCFAs in the peroxisome matrix. The VLCFAs are actively transported into peroxisomes by a PXA1-PXA2 heterodimeric transporter in the peroxisomal membrane.</text>
</comment>
<evidence type="ECO:0000256" key="4">
    <source>
        <dbReference type="ARBA" id="ARBA00006432"/>
    </source>
</evidence>
<evidence type="ECO:0000256" key="14">
    <source>
        <dbReference type="ARBA" id="ARBA00023136"/>
    </source>
</evidence>
<evidence type="ECO:0000256" key="7">
    <source>
        <dbReference type="ARBA" id="ARBA00022598"/>
    </source>
</evidence>
<evidence type="ECO:0000259" key="21">
    <source>
        <dbReference type="Pfam" id="PF13193"/>
    </source>
</evidence>
<keyword evidence="10" id="KW-0547">Nucleotide-binding</keyword>
<dbReference type="FunFam" id="3.30.300.30:FF:000002">
    <property type="entry name" value="Long-chain fatty acid transport protein 1"/>
    <property type="match status" value="1"/>
</dbReference>
<dbReference type="Proteomes" id="UP001303473">
    <property type="component" value="Unassembled WGS sequence"/>
</dbReference>
<comment type="catalytic activity">
    <reaction evidence="16">
        <text>a very long-chain fatty acid + ATP + CoA = a very long-chain fatty acyl-CoA + AMP + diphosphate</text>
        <dbReference type="Rhea" id="RHEA:54536"/>
        <dbReference type="ChEBI" id="CHEBI:30616"/>
        <dbReference type="ChEBI" id="CHEBI:33019"/>
        <dbReference type="ChEBI" id="CHEBI:57287"/>
        <dbReference type="ChEBI" id="CHEBI:58950"/>
        <dbReference type="ChEBI" id="CHEBI:138261"/>
        <dbReference type="ChEBI" id="CHEBI:456215"/>
    </reaction>
</comment>
<dbReference type="GO" id="GO:0004467">
    <property type="term" value="F:long-chain fatty acid-CoA ligase activity"/>
    <property type="evidence" value="ECO:0007669"/>
    <property type="project" value="TreeGrafter"/>
</dbReference>
<dbReference type="GO" id="GO:0005778">
    <property type="term" value="C:peroxisomal membrane"/>
    <property type="evidence" value="ECO:0007669"/>
    <property type="project" value="UniProtKB-SubCell"/>
</dbReference>
<dbReference type="InterPro" id="IPR020845">
    <property type="entry name" value="AMP-binding_CS"/>
</dbReference>
<keyword evidence="14" id="KW-0472">Membrane</keyword>
<dbReference type="InterPro" id="IPR045851">
    <property type="entry name" value="AMP-bd_C_sf"/>
</dbReference>
<accession>A0AAN6MXH1</accession>
<sequence length="617" mass="68191">MPGPIALLAAGLAGSAYLSARFSLEQDLLFLRISAAATFHLLRAERADQLNIFYILEQHAQHKTTASRPFLLFEGKSYTYWETYQIVLKYGAWLRARHGVKEKDIVAVNFQNSDMFIFLWLGLWAIGAKPAFINYNLAGAPLTHSLRVSTAKLALVDPQVADALTDQVRSDLPGVQFVVMTEEVDAEARKTDPVREPNPVRSESGRLNMALLIYTSGTTGLPKPALVSWGKVYGGTAMAAKGTGLKPADVLYTCMPLYHASAAMLGVCNVLFTGATLAIGRKFSTKTFWKDVRESNATVIQYVDQVTGENFDKKHRVRLAVGNGLRPDVWNRFKERFGIETIFEFYAATEGAGAAWNLSRNDLSAGAIGQFGALSRAISGGYRTAVVRLDYETELPWRDSKTGLCQRVKTGEAGEFLIRLPDDDIREKFQGYYGDSAATNAKVLRNVFRNGDAWFRSGDVLRWDSNGLLFFADRIGDTFRWKSENVSTAEVAQVLGMHPAVHEANVYGVELPHHDGRAGCVAIAFNSSHPNPELLASLANHVQKTLPRYAAPLFLRVVKEMALQNTGTNKLQKNVLQQQGVNPAKVEGDLLFWLRDGTYVPFTGSDWTKLQQGGVKL</sequence>
<keyword evidence="12" id="KW-1133">Transmembrane helix</keyword>
<keyword evidence="15" id="KW-0576">Peroxisome</keyword>
<evidence type="ECO:0000256" key="5">
    <source>
        <dbReference type="ARBA" id="ARBA00022448"/>
    </source>
</evidence>
<evidence type="ECO:0000259" key="20">
    <source>
        <dbReference type="Pfam" id="PF00501"/>
    </source>
</evidence>
<dbReference type="PANTHER" id="PTHR43107">
    <property type="entry name" value="LONG-CHAIN FATTY ACID TRANSPORT PROTEIN"/>
    <property type="match status" value="1"/>
</dbReference>
<feature type="domain" description="AMP-dependent synthetase/ligase" evidence="20">
    <location>
        <begin position="61"/>
        <end position="376"/>
    </location>
</feature>
<keyword evidence="7" id="KW-0436">Ligase</keyword>
<dbReference type="Gene3D" id="3.40.50.12780">
    <property type="entry name" value="N-terminal domain of ligase-like"/>
    <property type="match status" value="1"/>
</dbReference>
<dbReference type="Gene3D" id="3.30.300.30">
    <property type="match status" value="1"/>
</dbReference>
<dbReference type="InterPro" id="IPR000873">
    <property type="entry name" value="AMP-dep_synth/lig_dom"/>
</dbReference>
<comment type="caution">
    <text evidence="22">The sequence shown here is derived from an EMBL/GenBank/DDBJ whole genome shotgun (WGS) entry which is preliminary data.</text>
</comment>